<evidence type="ECO:0000256" key="5">
    <source>
        <dbReference type="SAM" id="Phobius"/>
    </source>
</evidence>
<comment type="subcellular location">
    <subcellularLocation>
        <location evidence="1">Membrane</location>
        <topology evidence="1">Multi-pass membrane protein</topology>
    </subcellularLocation>
</comment>
<keyword evidence="3 5" id="KW-1133">Transmembrane helix</keyword>
<evidence type="ECO:0000256" key="3">
    <source>
        <dbReference type="ARBA" id="ARBA00022989"/>
    </source>
</evidence>
<reference evidence="8" key="1">
    <citation type="submission" date="2016-12" db="EMBL/GenBank/DDBJ databases">
        <title>Comparative genomics of four Isosphaeraceae planctomycetes: a common pool of plasmids and glycoside hydrolase genes.</title>
        <authorList>
            <person name="Ivanova A."/>
        </authorList>
    </citation>
    <scope>NUCLEOTIDE SEQUENCE [LARGE SCALE GENOMIC DNA]</scope>
    <source>
        <strain evidence="8">PX4</strain>
    </source>
</reference>
<feature type="transmembrane region" description="Helical" evidence="5">
    <location>
        <begin position="39"/>
        <end position="58"/>
    </location>
</feature>
<evidence type="ECO:0000259" key="6">
    <source>
        <dbReference type="PROSITE" id="PS50850"/>
    </source>
</evidence>
<name>A0A1U7CLY5_9BACT</name>
<dbReference type="OrthoDB" id="1650886at2"/>
<feature type="transmembrane region" description="Helical" evidence="5">
    <location>
        <begin position="133"/>
        <end position="154"/>
    </location>
</feature>
<gene>
    <name evidence="7" type="ORF">BSF38_01379</name>
</gene>
<dbReference type="EMBL" id="CP019082">
    <property type="protein sequence ID" value="APW59918.1"/>
    <property type="molecule type" value="Genomic_DNA"/>
</dbReference>
<dbReference type="Proteomes" id="UP000186309">
    <property type="component" value="Chromosome"/>
</dbReference>
<feature type="transmembrane region" description="Helical" evidence="5">
    <location>
        <begin position="250"/>
        <end position="269"/>
    </location>
</feature>
<dbReference type="KEGG" id="pbor:BSF38_01379"/>
<dbReference type="InterPro" id="IPR020846">
    <property type="entry name" value="MFS_dom"/>
</dbReference>
<feature type="transmembrane region" description="Helical" evidence="5">
    <location>
        <begin position="370"/>
        <end position="390"/>
    </location>
</feature>
<evidence type="ECO:0000256" key="2">
    <source>
        <dbReference type="ARBA" id="ARBA00022692"/>
    </source>
</evidence>
<dbReference type="Gene3D" id="1.20.1250.20">
    <property type="entry name" value="MFS general substrate transporter like domains"/>
    <property type="match status" value="2"/>
</dbReference>
<feature type="transmembrane region" description="Helical" evidence="5">
    <location>
        <begin position="70"/>
        <end position="86"/>
    </location>
</feature>
<dbReference type="AlphaFoldDB" id="A0A1U7CLY5"/>
<feature type="transmembrane region" description="Helical" evidence="5">
    <location>
        <begin position="340"/>
        <end position="364"/>
    </location>
</feature>
<evidence type="ECO:0000256" key="1">
    <source>
        <dbReference type="ARBA" id="ARBA00004141"/>
    </source>
</evidence>
<dbReference type="PANTHER" id="PTHR23518:SF2">
    <property type="entry name" value="MAJOR FACILITATOR SUPERFAMILY TRANSPORTER"/>
    <property type="match status" value="1"/>
</dbReference>
<evidence type="ECO:0000313" key="8">
    <source>
        <dbReference type="Proteomes" id="UP000186309"/>
    </source>
</evidence>
<feature type="transmembrane region" description="Helical" evidence="5">
    <location>
        <begin position="160"/>
        <end position="181"/>
    </location>
</feature>
<evidence type="ECO:0000313" key="7">
    <source>
        <dbReference type="EMBL" id="APW59918.1"/>
    </source>
</evidence>
<feature type="transmembrane region" description="Helical" evidence="5">
    <location>
        <begin position="213"/>
        <end position="238"/>
    </location>
</feature>
<dbReference type="PANTHER" id="PTHR23518">
    <property type="entry name" value="C-METHYLTRANSFERASE"/>
    <property type="match status" value="1"/>
</dbReference>
<keyword evidence="4 5" id="KW-0472">Membrane</keyword>
<dbReference type="CDD" id="cd17325">
    <property type="entry name" value="MFS_MdtG_SLC18_like"/>
    <property type="match status" value="1"/>
</dbReference>
<dbReference type="PROSITE" id="PS50850">
    <property type="entry name" value="MFS"/>
    <property type="match status" value="1"/>
</dbReference>
<sequence length="419" mass="44111">MDWRNRIGLYGSYFLGMAAIGFTLPYLPLFLAEKGLSDRAIGIVSTLAALSGLAQFPIGLWSDRIGWRKPFLVAALALIAVSTVLLRGAEGVVWLGFLVILFAENGVGRAVVESLSGAEAAALAPRGGVGAALGALRFWKPIGIVLAALLGSWMSERHGVGAILVPLAVVQSLAVVAALLIHETPRRDQVAPEAPEPRDAVGPRAKEWFPRDAGLWIFVTAMVLYHAANAPGGVYLGLFLKRDLEAPDRMLAYAFVVSMAAWMLVVWPAGWLADRWGRKPLLIAGWAIMSIRLGLLALIHAPWIAVANQALDGLGNGLFAVIAAAWVTDRLADPRRSGEAQVIVGSCLVLGSALGPAASGFLVGPLGYRGLFAALAAVGVVATAIVAAFVPETLTRHKELADGRTVVPMATTSDLSTTP</sequence>
<dbReference type="InterPro" id="IPR005829">
    <property type="entry name" value="Sugar_transporter_CS"/>
</dbReference>
<dbReference type="STRING" id="1387353.BSF38_01379"/>
<organism evidence="7 8">
    <name type="scientific">Paludisphaera borealis</name>
    <dbReference type="NCBI Taxonomy" id="1387353"/>
    <lineage>
        <taxon>Bacteria</taxon>
        <taxon>Pseudomonadati</taxon>
        <taxon>Planctomycetota</taxon>
        <taxon>Planctomycetia</taxon>
        <taxon>Isosphaerales</taxon>
        <taxon>Isosphaeraceae</taxon>
        <taxon>Paludisphaera</taxon>
    </lineage>
</organism>
<dbReference type="Pfam" id="PF12832">
    <property type="entry name" value="MFS_1_like"/>
    <property type="match status" value="1"/>
</dbReference>
<feature type="transmembrane region" description="Helical" evidence="5">
    <location>
        <begin position="7"/>
        <end position="27"/>
    </location>
</feature>
<accession>A0A1U7CLY5</accession>
<dbReference type="GO" id="GO:0016020">
    <property type="term" value="C:membrane"/>
    <property type="evidence" value="ECO:0007669"/>
    <property type="project" value="UniProtKB-SubCell"/>
</dbReference>
<keyword evidence="2 5" id="KW-0812">Transmembrane</keyword>
<feature type="transmembrane region" description="Helical" evidence="5">
    <location>
        <begin position="310"/>
        <end position="328"/>
    </location>
</feature>
<dbReference type="PROSITE" id="PS00216">
    <property type="entry name" value="SUGAR_TRANSPORT_1"/>
    <property type="match status" value="1"/>
</dbReference>
<feature type="domain" description="Major facilitator superfamily (MFS) profile" evidence="6">
    <location>
        <begin position="5"/>
        <end position="394"/>
    </location>
</feature>
<dbReference type="RefSeq" id="WP_076344195.1">
    <property type="nucleotide sequence ID" value="NZ_CP019082.1"/>
</dbReference>
<dbReference type="InterPro" id="IPR024989">
    <property type="entry name" value="MFS_assoc_dom"/>
</dbReference>
<keyword evidence="8" id="KW-1185">Reference proteome</keyword>
<dbReference type="SUPFAM" id="SSF103473">
    <property type="entry name" value="MFS general substrate transporter"/>
    <property type="match status" value="1"/>
</dbReference>
<dbReference type="GO" id="GO:0022857">
    <property type="term" value="F:transmembrane transporter activity"/>
    <property type="evidence" value="ECO:0007669"/>
    <property type="project" value="InterPro"/>
</dbReference>
<proteinExistence type="predicted"/>
<protein>
    <submittedName>
        <fullName evidence="7">Putative MFS-type transporter</fullName>
    </submittedName>
</protein>
<feature type="transmembrane region" description="Helical" evidence="5">
    <location>
        <begin position="281"/>
        <end position="304"/>
    </location>
</feature>
<evidence type="ECO:0000256" key="4">
    <source>
        <dbReference type="ARBA" id="ARBA00023136"/>
    </source>
</evidence>
<dbReference type="InterPro" id="IPR036259">
    <property type="entry name" value="MFS_trans_sf"/>
</dbReference>